<feature type="transmembrane region" description="Helical" evidence="1">
    <location>
        <begin position="5"/>
        <end position="21"/>
    </location>
</feature>
<feature type="transmembrane region" description="Helical" evidence="1">
    <location>
        <begin position="95"/>
        <end position="115"/>
    </location>
</feature>
<keyword evidence="1" id="KW-0812">Transmembrane</keyword>
<dbReference type="InterPro" id="IPR058534">
    <property type="entry name" value="YjdF"/>
</dbReference>
<reference evidence="2 3" key="1">
    <citation type="journal article" date="2009" name="Appl. Environ. Microbiol.">
        <title>Genomic analysis of 'Elusimicrobium minutum,' the first cultivated representative of the phylum 'Elusimicrobia' (formerly termite group 1).</title>
        <authorList>
            <person name="Herlemann D.P.R."/>
            <person name="Geissinger O."/>
            <person name="Ikeda-Ohtsubo W."/>
            <person name="Kunin V."/>
            <person name="Sun H."/>
            <person name="Lapidus A."/>
            <person name="Hugenholtz P."/>
            <person name="Brune A."/>
        </authorList>
    </citation>
    <scope>NUCLEOTIDE SEQUENCE [LARGE SCALE GENOMIC DNA]</scope>
    <source>
        <strain evidence="2 3">Pei191</strain>
    </source>
</reference>
<evidence type="ECO:0000313" key="2">
    <source>
        <dbReference type="EMBL" id="ACC98340.1"/>
    </source>
</evidence>
<accession>B2KCU4</accession>
<dbReference type="AlphaFoldDB" id="B2KCU4"/>
<feature type="transmembrane region" description="Helical" evidence="1">
    <location>
        <begin position="127"/>
        <end position="150"/>
    </location>
</feature>
<keyword evidence="1" id="KW-0472">Membrane</keyword>
<sequence length="199" mass="22787">MKKTHLFYSATWAAVLIWSFFGPSDLMTWAMEVTPAVIGFVILAATYKNFKLTEVTYFWIWFFGLILMIGGKYTYAEVPIGNYLQEMFNMSRNHYDRFGHFFQGFMPAIVARELILRKSDMKKGKMLFFLCVCVAMFVSSSYEIIEWLAAEFTAGGAADFLGLQGDIWDAQKDMLMCLLGSVTALITMSKIQDKQIKNL</sequence>
<name>B2KCU4_ELUMP</name>
<dbReference type="InterPro" id="IPR014509">
    <property type="entry name" value="YjdF-like"/>
</dbReference>
<dbReference type="HOGENOM" id="CLU_087528_0_0_0"/>
<feature type="transmembrane region" description="Helical" evidence="1">
    <location>
        <begin position="27"/>
        <end position="45"/>
    </location>
</feature>
<dbReference type="Proteomes" id="UP000001029">
    <property type="component" value="Chromosome"/>
</dbReference>
<dbReference type="PIRSF" id="PIRSF020606">
    <property type="entry name" value="UCP020606"/>
    <property type="match status" value="1"/>
</dbReference>
<gene>
    <name evidence="2" type="ordered locus">Emin_0785</name>
</gene>
<dbReference type="EMBL" id="CP001055">
    <property type="protein sequence ID" value="ACC98340.1"/>
    <property type="molecule type" value="Genomic_DNA"/>
</dbReference>
<dbReference type="STRING" id="445932.Emin_0785"/>
<dbReference type="Pfam" id="PF09997">
    <property type="entry name" value="DUF2238"/>
    <property type="match status" value="1"/>
</dbReference>
<dbReference type="RefSeq" id="WP_012414955.1">
    <property type="nucleotide sequence ID" value="NC_010644.1"/>
</dbReference>
<protein>
    <submittedName>
        <fullName evidence="2">Putative membrane protein</fullName>
    </submittedName>
</protein>
<dbReference type="OrthoDB" id="9786473at2"/>
<keyword evidence="1" id="KW-1133">Transmembrane helix</keyword>
<evidence type="ECO:0000256" key="1">
    <source>
        <dbReference type="SAM" id="Phobius"/>
    </source>
</evidence>
<dbReference type="KEGG" id="emi:Emin_0785"/>
<evidence type="ECO:0000313" key="3">
    <source>
        <dbReference type="Proteomes" id="UP000001029"/>
    </source>
</evidence>
<organism evidence="2 3">
    <name type="scientific">Elusimicrobium minutum (strain Pei191)</name>
    <dbReference type="NCBI Taxonomy" id="445932"/>
    <lineage>
        <taxon>Bacteria</taxon>
        <taxon>Pseudomonadati</taxon>
        <taxon>Elusimicrobiota</taxon>
        <taxon>Elusimicrobia</taxon>
        <taxon>Elusimicrobiales</taxon>
        <taxon>Elusimicrobiaceae</taxon>
        <taxon>Elusimicrobium</taxon>
    </lineage>
</organism>
<keyword evidence="3" id="KW-1185">Reference proteome</keyword>
<feature type="transmembrane region" description="Helical" evidence="1">
    <location>
        <begin position="57"/>
        <end position="75"/>
    </location>
</feature>
<proteinExistence type="predicted"/>